<dbReference type="InterPro" id="IPR023213">
    <property type="entry name" value="CAT-like_dom_sf"/>
</dbReference>
<keyword evidence="3" id="KW-1185">Reference proteome</keyword>
<dbReference type="GO" id="GO:0016747">
    <property type="term" value="F:acyltransferase activity, transferring groups other than amino-acyl groups"/>
    <property type="evidence" value="ECO:0007669"/>
    <property type="project" value="TreeGrafter"/>
</dbReference>
<dbReference type="Gene3D" id="3.30.559.10">
    <property type="entry name" value="Chloramphenicol acetyltransferase-like domain"/>
    <property type="match status" value="2"/>
</dbReference>
<dbReference type="GO" id="GO:0044550">
    <property type="term" value="P:secondary metabolite biosynthetic process"/>
    <property type="evidence" value="ECO:0007669"/>
    <property type="project" value="TreeGrafter"/>
</dbReference>
<keyword evidence="1" id="KW-0808">Transferase</keyword>
<gene>
    <name evidence="2" type="ORF">DR950_40835</name>
</gene>
<comment type="caution">
    <text evidence="2">The sequence shown here is derived from an EMBL/GenBank/DDBJ whole genome shotgun (WGS) entry which is preliminary data.</text>
</comment>
<protein>
    <recommendedName>
        <fullName evidence="4">Condensation domain-containing protein</fullName>
    </recommendedName>
</protein>
<dbReference type="InterPro" id="IPR050317">
    <property type="entry name" value="Plant_Fungal_Acyltransferase"/>
</dbReference>
<evidence type="ECO:0000256" key="1">
    <source>
        <dbReference type="ARBA" id="ARBA00022679"/>
    </source>
</evidence>
<dbReference type="PANTHER" id="PTHR31642">
    <property type="entry name" value="TRICHOTHECENE 3-O-ACETYLTRANSFERASE"/>
    <property type="match status" value="1"/>
</dbReference>
<dbReference type="Proteomes" id="UP000263377">
    <property type="component" value="Unassembled WGS sequence"/>
</dbReference>
<dbReference type="SUPFAM" id="SSF52777">
    <property type="entry name" value="CoA-dependent acyltransferases"/>
    <property type="match status" value="1"/>
</dbReference>
<evidence type="ECO:0008006" key="4">
    <source>
        <dbReference type="Google" id="ProtNLM"/>
    </source>
</evidence>
<reference evidence="2 3" key="1">
    <citation type="submission" date="2018-08" db="EMBL/GenBank/DDBJ databases">
        <title>Diversity &amp; Physiological Properties of Lignin-Decomposing Actinobacteria from Soil.</title>
        <authorList>
            <person name="Roh S.G."/>
            <person name="Kim S.B."/>
        </authorList>
    </citation>
    <scope>NUCLEOTIDE SEQUENCE [LARGE SCALE GENOMIC DNA]</scope>
    <source>
        <strain evidence="2 3">MMS17-GH009</strain>
    </source>
</reference>
<organism evidence="2 3">
    <name type="scientific">Kitasatospora xanthocidica</name>
    <dbReference type="NCBI Taxonomy" id="83382"/>
    <lineage>
        <taxon>Bacteria</taxon>
        <taxon>Bacillati</taxon>
        <taxon>Actinomycetota</taxon>
        <taxon>Actinomycetes</taxon>
        <taxon>Kitasatosporales</taxon>
        <taxon>Streptomycetaceae</taxon>
        <taxon>Kitasatospora</taxon>
    </lineage>
</organism>
<dbReference type="RefSeq" id="WP_117492989.1">
    <property type="nucleotide sequence ID" value="NZ_QVIG01000003.1"/>
</dbReference>
<dbReference type="AlphaFoldDB" id="A0A372ZIT6"/>
<name>A0A372ZIT6_9ACTN</name>
<dbReference type="Pfam" id="PF02458">
    <property type="entry name" value="Transferase"/>
    <property type="match status" value="1"/>
</dbReference>
<dbReference type="EMBL" id="QVIG01000003">
    <property type="protein sequence ID" value="RGD55681.1"/>
    <property type="molecule type" value="Genomic_DNA"/>
</dbReference>
<dbReference type="PANTHER" id="PTHR31642:SF310">
    <property type="entry name" value="FATTY ALCOHOL:CAFFEOYL-COA ACYLTRANSFERASE"/>
    <property type="match status" value="1"/>
</dbReference>
<accession>A0A372ZIT6</accession>
<proteinExistence type="predicted"/>
<evidence type="ECO:0000313" key="3">
    <source>
        <dbReference type="Proteomes" id="UP000263377"/>
    </source>
</evidence>
<evidence type="ECO:0000313" key="2">
    <source>
        <dbReference type="EMBL" id="RGD55681.1"/>
    </source>
</evidence>
<sequence length="449" mass="48457">MSIWPQLRRSRTVRAGHATGRVLRCGLMDTMLADLAVSVVLCFEHPLDDDRLAAGLARALERVPVFAGRLRTVEGVLEAVCDDTGVPFEVYTVEGTLAEAMGRATAAGAELVAPLDAPAARDGGVPLLTVRLTRTADGGTVLGCSWHHAIGDLHSFMLLLRTWSAAVEGEPLPKAELVDDQDELLAEVLPDEDCGRPGFRLPSAAEAELLAREVAVGPRANRIVQIAFTDAELARMREEFGLAAGRRLSSGDVLCAHLLSTLRELDGDDAERMLTVPVNARRWLGLSPALLGNLLSEVHLPHRPEEGPAVLAGALRTAVEEFPTVHLNLRANLWFLATLGRSRLRDCVPLGFDPAARRFSFSNWSGFGAYAVSFQGKRPVLFSPAANYPIPWVCWTVEGFRGEGRLATVVLPARLAARVRGAEGRAALHRFRRAGDRPPASAGVLPKVL</sequence>